<comment type="caution">
    <text evidence="1">The sequence shown here is derived from an EMBL/GenBank/DDBJ whole genome shotgun (WGS) entry which is preliminary data.</text>
</comment>
<accession>A0ACB7Z7I6</accession>
<evidence type="ECO:0000313" key="1">
    <source>
        <dbReference type="EMBL" id="KAH7861532.1"/>
    </source>
</evidence>
<sequence length="453" mass="51728">MDLDIGRSLDRISKLPDSVLCRILSFLPTKYAVGTSILSTRWQYLWTCVATFQFSDELFDRGPRINVNGEVEVNMSFTNFVNTVLLLSDVSCFEKFSLKLKSFHNLDILKAWISTAIKHNVQKLELRYSVGRNFDEEIPTQLPRMLFHCKTLVNLRLGGNIYLKVPPSVWFPSLKILAIEEVSYENGDSAHKLIHGCPVLEDLHIYRLYVDKQMVLNISVPTLKRLVLTRLGDDAHVLFSDYESQHKLIVKAPKLQYLDLTDHDANEFSLENLSSLLEARIDVGLCLSEPISSSNLLKLFHGIANVKFLRFSIANTNDYVLPTFHTLHNLTHLRLQNVSDGWNVDLLNAFLEYSPNLEVLVLEGSRWLCSSGRLWSPPPRVPSCLLLNLKEIEYLDFRGDDHEFEIVEFVNLISVEVINRTATVWSYSWDGVLTVGVILKSELPHETLVVAIL</sequence>
<proteinExistence type="predicted"/>
<evidence type="ECO:0000313" key="2">
    <source>
        <dbReference type="Proteomes" id="UP000828048"/>
    </source>
</evidence>
<reference evidence="1 2" key="1">
    <citation type="journal article" date="2021" name="Hortic Res">
        <title>High-quality reference genome and annotation aids understanding of berry development for evergreen blueberry (Vaccinium darrowii).</title>
        <authorList>
            <person name="Yu J."/>
            <person name="Hulse-Kemp A.M."/>
            <person name="Babiker E."/>
            <person name="Staton M."/>
        </authorList>
    </citation>
    <scope>NUCLEOTIDE SEQUENCE [LARGE SCALE GENOMIC DNA]</scope>
    <source>
        <strain evidence="2">cv. NJ 8807/NJ 8810</strain>
        <tissue evidence="1">Young leaf</tissue>
    </source>
</reference>
<keyword evidence="2" id="KW-1185">Reference proteome</keyword>
<name>A0ACB7Z7I6_9ERIC</name>
<dbReference type="Proteomes" id="UP000828048">
    <property type="component" value="Chromosome 4"/>
</dbReference>
<protein>
    <submittedName>
        <fullName evidence="1">Uncharacterized protein</fullName>
    </submittedName>
</protein>
<dbReference type="EMBL" id="CM037154">
    <property type="protein sequence ID" value="KAH7861532.1"/>
    <property type="molecule type" value="Genomic_DNA"/>
</dbReference>
<gene>
    <name evidence="1" type="ORF">Vadar_027458</name>
</gene>
<organism evidence="1 2">
    <name type="scientific">Vaccinium darrowii</name>
    <dbReference type="NCBI Taxonomy" id="229202"/>
    <lineage>
        <taxon>Eukaryota</taxon>
        <taxon>Viridiplantae</taxon>
        <taxon>Streptophyta</taxon>
        <taxon>Embryophyta</taxon>
        <taxon>Tracheophyta</taxon>
        <taxon>Spermatophyta</taxon>
        <taxon>Magnoliopsida</taxon>
        <taxon>eudicotyledons</taxon>
        <taxon>Gunneridae</taxon>
        <taxon>Pentapetalae</taxon>
        <taxon>asterids</taxon>
        <taxon>Ericales</taxon>
        <taxon>Ericaceae</taxon>
        <taxon>Vaccinioideae</taxon>
        <taxon>Vaccinieae</taxon>
        <taxon>Vaccinium</taxon>
    </lineage>
</organism>